<gene>
    <name evidence="6" type="ORF">K8V42_00810</name>
</gene>
<dbReference type="SMART" id="SM00422">
    <property type="entry name" value="HTH_MERR"/>
    <property type="match status" value="1"/>
</dbReference>
<dbReference type="InterPro" id="IPR012925">
    <property type="entry name" value="TipAS_dom"/>
</dbReference>
<comment type="caution">
    <text evidence="6">The sequence shown here is derived from an EMBL/GenBank/DDBJ whole genome shotgun (WGS) entry which is preliminary data.</text>
</comment>
<evidence type="ECO:0000256" key="2">
    <source>
        <dbReference type="ARBA" id="ARBA00023125"/>
    </source>
</evidence>
<feature type="domain" description="HTH merR-type" evidence="5">
    <location>
        <begin position="1"/>
        <end position="71"/>
    </location>
</feature>
<evidence type="ECO:0000256" key="1">
    <source>
        <dbReference type="ARBA" id="ARBA00023015"/>
    </source>
</evidence>
<dbReference type="GO" id="GO:0003700">
    <property type="term" value="F:DNA-binding transcription factor activity"/>
    <property type="evidence" value="ECO:0007669"/>
    <property type="project" value="InterPro"/>
</dbReference>
<dbReference type="PANTHER" id="PTHR30204:SF90">
    <property type="entry name" value="HTH-TYPE TRANSCRIPTIONAL ACTIVATOR MTA"/>
    <property type="match status" value="1"/>
</dbReference>
<name>A0A9E3ZRG9_9ENTE</name>
<protein>
    <submittedName>
        <fullName evidence="6">MerR family transcriptional regulator</fullName>
    </submittedName>
</protein>
<reference evidence="6" key="2">
    <citation type="submission" date="2021-11" db="EMBL/GenBank/DDBJ databases">
        <authorList>
            <person name="Gilroy R."/>
        </authorList>
    </citation>
    <scope>NUCLEOTIDE SEQUENCE</scope>
    <source>
        <strain evidence="6">150</strain>
    </source>
</reference>
<keyword evidence="3" id="KW-0010">Activator</keyword>
<dbReference type="AlphaFoldDB" id="A0A9E3ZRG9"/>
<keyword evidence="2" id="KW-0238">DNA-binding</keyword>
<proteinExistence type="predicted"/>
<evidence type="ECO:0000256" key="3">
    <source>
        <dbReference type="ARBA" id="ARBA00023159"/>
    </source>
</evidence>
<accession>A0A9E3ZRG9</accession>
<dbReference type="Gene3D" id="1.10.490.50">
    <property type="entry name" value="Antibiotic binding domain of TipA-like multidrug resistance regulators"/>
    <property type="match status" value="1"/>
</dbReference>
<dbReference type="SUPFAM" id="SSF89082">
    <property type="entry name" value="Antibiotic binding domain of TipA-like multidrug resistance regulators"/>
    <property type="match status" value="1"/>
</dbReference>
<evidence type="ECO:0000259" key="5">
    <source>
        <dbReference type="PROSITE" id="PS50937"/>
    </source>
</evidence>
<keyword evidence="1" id="KW-0805">Transcription regulation</keyword>
<dbReference type="PANTHER" id="PTHR30204">
    <property type="entry name" value="REDOX-CYCLING DRUG-SENSING TRANSCRIPTIONAL ACTIVATOR SOXR"/>
    <property type="match status" value="1"/>
</dbReference>
<reference evidence="6" key="1">
    <citation type="journal article" date="2021" name="PeerJ">
        <title>Extensive microbial diversity within the chicken gut microbiome revealed by metagenomics and culture.</title>
        <authorList>
            <person name="Gilroy R."/>
            <person name="Ravi A."/>
            <person name="Getino M."/>
            <person name="Pursley I."/>
            <person name="Horton D.L."/>
            <person name="Alikhan N.F."/>
            <person name="Baker D."/>
            <person name="Gharbi K."/>
            <person name="Hall N."/>
            <person name="Watson M."/>
            <person name="Adriaenssens E.M."/>
            <person name="Foster-Nyarko E."/>
            <person name="Jarju S."/>
            <person name="Secka A."/>
            <person name="Antonio M."/>
            <person name="Oren A."/>
            <person name="Chaudhuri R.R."/>
            <person name="La Ragione R."/>
            <person name="Hildebrand F."/>
            <person name="Pallen M.J."/>
        </authorList>
    </citation>
    <scope>NUCLEOTIDE SEQUENCE</scope>
    <source>
        <strain evidence="6">150</strain>
    </source>
</reference>
<organism evidence="6 7">
    <name type="scientific">Enterococcus aquimarinus</name>
    <dbReference type="NCBI Taxonomy" id="328396"/>
    <lineage>
        <taxon>Bacteria</taxon>
        <taxon>Bacillati</taxon>
        <taxon>Bacillota</taxon>
        <taxon>Bacilli</taxon>
        <taxon>Lactobacillales</taxon>
        <taxon>Enterococcaceae</taxon>
        <taxon>Enterococcus</taxon>
    </lineage>
</organism>
<evidence type="ECO:0000313" key="6">
    <source>
        <dbReference type="EMBL" id="MCC9272832.1"/>
    </source>
</evidence>
<dbReference type="InterPro" id="IPR047057">
    <property type="entry name" value="MerR_fam"/>
</dbReference>
<dbReference type="InterPro" id="IPR009061">
    <property type="entry name" value="DNA-bd_dom_put_sf"/>
</dbReference>
<dbReference type="InterPro" id="IPR036244">
    <property type="entry name" value="TipA-like_antibiotic-bd"/>
</dbReference>
<dbReference type="GO" id="GO:0003677">
    <property type="term" value="F:DNA binding"/>
    <property type="evidence" value="ECO:0007669"/>
    <property type="project" value="UniProtKB-KW"/>
</dbReference>
<evidence type="ECO:0000256" key="4">
    <source>
        <dbReference type="ARBA" id="ARBA00023163"/>
    </source>
</evidence>
<dbReference type="PROSITE" id="PS50937">
    <property type="entry name" value="HTH_MERR_2"/>
    <property type="match status" value="1"/>
</dbReference>
<keyword evidence="4" id="KW-0804">Transcription</keyword>
<dbReference type="EMBL" id="JAJJVO010000014">
    <property type="protein sequence ID" value="MCC9272832.1"/>
    <property type="molecule type" value="Genomic_DNA"/>
</dbReference>
<dbReference type="Gene3D" id="1.10.1660.10">
    <property type="match status" value="1"/>
</dbReference>
<dbReference type="Pfam" id="PF13411">
    <property type="entry name" value="MerR_1"/>
    <property type="match status" value="1"/>
</dbReference>
<dbReference type="Pfam" id="PF07739">
    <property type="entry name" value="TipAS"/>
    <property type="match status" value="1"/>
</dbReference>
<dbReference type="SUPFAM" id="SSF46955">
    <property type="entry name" value="Putative DNA-binding domain"/>
    <property type="match status" value="1"/>
</dbReference>
<dbReference type="Proteomes" id="UP000813384">
    <property type="component" value="Unassembled WGS sequence"/>
</dbReference>
<dbReference type="CDD" id="cd01106">
    <property type="entry name" value="HTH_TipAL-Mta"/>
    <property type="match status" value="1"/>
</dbReference>
<dbReference type="InterPro" id="IPR000551">
    <property type="entry name" value="MerR-type_HTH_dom"/>
</dbReference>
<sequence length="251" mass="29507">MEYTIQQVAKMANVSSRTLRYYDEIGLLKPRAIRSSGHRIYGQTELTILQNILFYRSLHLPLKEIKAIVTNPNFDFEEALVSHHQQLVAQRQQIETLITTVEKTLLSMKGELVMTDQEKFEGFKKELLEKNETLYGEELRTKYSEEEIDASYQKWHHLTAEEVDNITKIEQELFSLLEILSQSHDYSSKEAQDVFEKHKQWLKLVAPFYNKEYHLSLAECYLSDERFSDYYNNRAGKDAARTLTAIIQHYA</sequence>
<evidence type="ECO:0000313" key="7">
    <source>
        <dbReference type="Proteomes" id="UP000813384"/>
    </source>
</evidence>